<dbReference type="InterPro" id="IPR001129">
    <property type="entry name" value="Membr-assoc_MAPEG"/>
</dbReference>
<feature type="transmembrane region" description="Helical" evidence="5">
    <location>
        <begin position="112"/>
        <end position="130"/>
    </location>
</feature>
<sequence length="131" mass="13994">MEPILELKMLGAAVIVGLVHLFWGSAAAQPQIGLKWNVGPRDEPRPLTGVAGRLQRAFANFRETFAFFVALVLAVVLSGKTGGLSALGSIVYVAARAVYIPLYAFGVPVVRSIVWLISMVGLLMLLAALFV</sequence>
<evidence type="ECO:0000256" key="4">
    <source>
        <dbReference type="ARBA" id="ARBA00023136"/>
    </source>
</evidence>
<accession>A0AB39KUA8</accession>
<dbReference type="PANTHER" id="PTHR35371:SF1">
    <property type="entry name" value="BLR7753 PROTEIN"/>
    <property type="match status" value="1"/>
</dbReference>
<keyword evidence="3 5" id="KW-1133">Transmembrane helix</keyword>
<evidence type="ECO:0000256" key="3">
    <source>
        <dbReference type="ARBA" id="ARBA00022989"/>
    </source>
</evidence>
<dbReference type="SUPFAM" id="SSF161084">
    <property type="entry name" value="MAPEG domain-like"/>
    <property type="match status" value="1"/>
</dbReference>
<feature type="transmembrane region" description="Helical" evidence="5">
    <location>
        <begin position="57"/>
        <end position="77"/>
    </location>
</feature>
<dbReference type="GO" id="GO:0016020">
    <property type="term" value="C:membrane"/>
    <property type="evidence" value="ECO:0007669"/>
    <property type="project" value="UniProtKB-SubCell"/>
</dbReference>
<evidence type="ECO:0000256" key="1">
    <source>
        <dbReference type="ARBA" id="ARBA00004370"/>
    </source>
</evidence>
<dbReference type="PANTHER" id="PTHR35371">
    <property type="entry name" value="INNER MEMBRANE PROTEIN"/>
    <property type="match status" value="1"/>
</dbReference>
<protein>
    <submittedName>
        <fullName evidence="6">MAPEG family protein</fullName>
    </submittedName>
</protein>
<evidence type="ECO:0000256" key="2">
    <source>
        <dbReference type="ARBA" id="ARBA00022692"/>
    </source>
</evidence>
<reference evidence="6" key="1">
    <citation type="submission" date="2024-06" db="EMBL/GenBank/DDBJ databases">
        <title>Caulobacter inopinatus, sp. nov.</title>
        <authorList>
            <person name="Donachie S.P."/>
        </authorList>
    </citation>
    <scope>NUCLEOTIDE SEQUENCE</scope>
    <source>
        <strain evidence="6">73W</strain>
    </source>
</reference>
<dbReference type="Pfam" id="PF01124">
    <property type="entry name" value="MAPEG"/>
    <property type="match status" value="1"/>
</dbReference>
<keyword evidence="2 5" id="KW-0812">Transmembrane</keyword>
<gene>
    <name evidence="6" type="ORF">ABOZ73_01540</name>
</gene>
<dbReference type="InterPro" id="IPR023352">
    <property type="entry name" value="MAPEG-like_dom_sf"/>
</dbReference>
<evidence type="ECO:0000256" key="5">
    <source>
        <dbReference type="SAM" id="Phobius"/>
    </source>
</evidence>
<dbReference type="RefSeq" id="WP_369060153.1">
    <property type="nucleotide sequence ID" value="NZ_CP158375.1"/>
</dbReference>
<proteinExistence type="predicted"/>
<dbReference type="EMBL" id="CP158375">
    <property type="protein sequence ID" value="XDO97137.1"/>
    <property type="molecule type" value="Genomic_DNA"/>
</dbReference>
<dbReference type="AlphaFoldDB" id="A0AB39KUA8"/>
<evidence type="ECO:0000313" key="6">
    <source>
        <dbReference type="EMBL" id="XDO97137.1"/>
    </source>
</evidence>
<name>A0AB39KUA8_9CAUL</name>
<dbReference type="Gene3D" id="1.20.120.550">
    <property type="entry name" value="Membrane associated eicosanoid/glutathione metabolism-like domain"/>
    <property type="match status" value="1"/>
</dbReference>
<comment type="subcellular location">
    <subcellularLocation>
        <location evidence="1">Membrane</location>
    </subcellularLocation>
</comment>
<keyword evidence="4 5" id="KW-0472">Membrane</keyword>
<organism evidence="6">
    <name type="scientific">Caulobacter sp. 73W</name>
    <dbReference type="NCBI Taxonomy" id="3161137"/>
    <lineage>
        <taxon>Bacteria</taxon>
        <taxon>Pseudomonadati</taxon>
        <taxon>Pseudomonadota</taxon>
        <taxon>Alphaproteobacteria</taxon>
        <taxon>Caulobacterales</taxon>
        <taxon>Caulobacteraceae</taxon>
        <taxon>Caulobacter</taxon>
    </lineage>
</organism>